<organism evidence="1 2">
    <name type="scientific">Chlorogloeopsis fritschii PCC 6912</name>
    <dbReference type="NCBI Taxonomy" id="211165"/>
    <lineage>
        <taxon>Bacteria</taxon>
        <taxon>Bacillati</taxon>
        <taxon>Cyanobacteriota</taxon>
        <taxon>Cyanophyceae</taxon>
        <taxon>Nostocales</taxon>
        <taxon>Chlorogloeopsidaceae</taxon>
        <taxon>Chlorogloeopsis</taxon>
    </lineage>
</organism>
<proteinExistence type="predicted"/>
<dbReference type="EMBL" id="RSCJ01000012">
    <property type="protein sequence ID" value="RUR79728.1"/>
    <property type="molecule type" value="Genomic_DNA"/>
</dbReference>
<accession>A0A433NCJ4</accession>
<comment type="caution">
    <text evidence="1">The sequence shown here is derived from an EMBL/GenBank/DDBJ whole genome shotgun (WGS) entry which is preliminary data.</text>
</comment>
<name>A0A433NCJ4_CHLFR</name>
<gene>
    <name evidence="1" type="ORF">PCC6912_32640</name>
</gene>
<keyword evidence="2" id="KW-1185">Reference proteome</keyword>
<evidence type="ECO:0000313" key="1">
    <source>
        <dbReference type="EMBL" id="RUR79728.1"/>
    </source>
</evidence>
<reference evidence="1 2" key="1">
    <citation type="journal article" date="2019" name="Genome Biol. Evol.">
        <title>Day and night: Metabolic profiles and evolutionary relationships of six axenic non-marine cyanobacteria.</title>
        <authorList>
            <person name="Will S.E."/>
            <person name="Henke P."/>
            <person name="Boedeker C."/>
            <person name="Huang S."/>
            <person name="Brinkmann H."/>
            <person name="Rohde M."/>
            <person name="Jarek M."/>
            <person name="Friedl T."/>
            <person name="Seufert S."/>
            <person name="Schumacher M."/>
            <person name="Overmann J."/>
            <person name="Neumann-Schaal M."/>
            <person name="Petersen J."/>
        </authorList>
    </citation>
    <scope>NUCLEOTIDE SEQUENCE [LARGE SCALE GENOMIC DNA]</scope>
    <source>
        <strain evidence="1 2">PCC 6912</strain>
    </source>
</reference>
<sequence>MGNPYLRLSAYPTGTPSGYGVYGSCYNALNPTPGATTGGTPKGALAPQRTASLQDFSPPYGSFLCLKDEF</sequence>
<dbReference type="AlphaFoldDB" id="A0A433NCJ4"/>
<dbReference type="Proteomes" id="UP000268857">
    <property type="component" value="Unassembled WGS sequence"/>
</dbReference>
<protein>
    <submittedName>
        <fullName evidence="1">Uncharacterized protein</fullName>
    </submittedName>
</protein>
<evidence type="ECO:0000313" key="2">
    <source>
        <dbReference type="Proteomes" id="UP000268857"/>
    </source>
</evidence>